<dbReference type="eggNOG" id="KOG0073">
    <property type="taxonomic scope" value="Eukaryota"/>
</dbReference>
<feature type="binding site" evidence="3">
    <location>
        <position position="22"/>
    </location>
    <ligand>
        <name>GTP</name>
        <dbReference type="ChEBI" id="CHEBI:37565"/>
    </ligand>
</feature>
<dbReference type="SMART" id="SM00177">
    <property type="entry name" value="ARF"/>
    <property type="match status" value="1"/>
</dbReference>
<keyword evidence="2 3" id="KW-0342">GTP-binding</keyword>
<feature type="binding site" evidence="3">
    <location>
        <begin position="78"/>
        <end position="81"/>
    </location>
    <ligand>
        <name>GTP</name>
        <dbReference type="ChEBI" id="CHEBI:37565"/>
    </ligand>
</feature>
<evidence type="ECO:0000256" key="2">
    <source>
        <dbReference type="ARBA" id="ARBA00023134"/>
    </source>
</evidence>
<dbReference type="InterPro" id="IPR006689">
    <property type="entry name" value="Small_GTPase_ARF/SAR"/>
</dbReference>
<dbReference type="EMBL" id="CAIF01000006">
    <property type="protein sequence ID" value="CCH40801.1"/>
    <property type="molecule type" value="Genomic_DNA"/>
</dbReference>
<dbReference type="InParanoid" id="K0KD43"/>
<evidence type="ECO:0000256" key="3">
    <source>
        <dbReference type="PIRSR" id="PIRSR606689-1"/>
    </source>
</evidence>
<name>K0KD43_WICCF</name>
<evidence type="ECO:0000256" key="1">
    <source>
        <dbReference type="ARBA" id="ARBA00022741"/>
    </source>
</evidence>
<dbReference type="HOGENOM" id="CLU_040729_12_3_1"/>
<comment type="caution">
    <text evidence="4">The sequence shown here is derived from an EMBL/GenBank/DDBJ whole genome shotgun (WGS) entry which is preliminary data.</text>
</comment>
<dbReference type="GO" id="GO:0005525">
    <property type="term" value="F:GTP binding"/>
    <property type="evidence" value="ECO:0007669"/>
    <property type="project" value="UniProtKB-KW"/>
</dbReference>
<dbReference type="PANTHER" id="PTHR45697">
    <property type="entry name" value="ADP-RIBOSYLATION FACTOR-LIKE PROTEIN 2-RELATED"/>
    <property type="match status" value="1"/>
</dbReference>
<protein>
    <submittedName>
        <fullName evidence="4">ADP-ribosylation factor</fullName>
    </submittedName>
</protein>
<dbReference type="InterPro" id="IPR044612">
    <property type="entry name" value="ARL2/3"/>
</dbReference>
<gene>
    <name evidence="4" type="primary">ARF5</name>
    <name evidence="4" type="ORF">BN7_335</name>
</gene>
<proteinExistence type="predicted"/>
<dbReference type="Pfam" id="PF00025">
    <property type="entry name" value="Arf"/>
    <property type="match status" value="1"/>
</dbReference>
<sequence length="132" mass="15789">MGFEINTLEFNQNQLNIWDIGGQKTLRSFWFNYFDKLDSMIWVIDLSNWSRIQENFKEFNDIISNEKLMGLKVLIYLNKLDLIPQSNIDELKTRVIDLLQLNQLDQERWKVQECSAYDLKSLHKGLEWLISS</sequence>
<dbReference type="InterPro" id="IPR027417">
    <property type="entry name" value="P-loop_NTPase"/>
</dbReference>
<dbReference type="Proteomes" id="UP000009328">
    <property type="component" value="Unassembled WGS sequence"/>
</dbReference>
<dbReference type="PROSITE" id="PS51417">
    <property type="entry name" value="ARF"/>
    <property type="match status" value="1"/>
</dbReference>
<organism evidence="4 5">
    <name type="scientific">Wickerhamomyces ciferrii (strain ATCC 14091 / BCRC 22168 / CBS 111 / JCM 3599 / NBRC 0793 / NRRL Y-1031 F-60-10)</name>
    <name type="common">Yeast</name>
    <name type="synonym">Pichia ciferrii</name>
    <dbReference type="NCBI Taxonomy" id="1206466"/>
    <lineage>
        <taxon>Eukaryota</taxon>
        <taxon>Fungi</taxon>
        <taxon>Dikarya</taxon>
        <taxon>Ascomycota</taxon>
        <taxon>Saccharomycotina</taxon>
        <taxon>Saccharomycetes</taxon>
        <taxon>Phaffomycetales</taxon>
        <taxon>Wickerhamomycetaceae</taxon>
        <taxon>Wickerhamomyces</taxon>
    </lineage>
</organism>
<dbReference type="GO" id="GO:0003924">
    <property type="term" value="F:GTPase activity"/>
    <property type="evidence" value="ECO:0007669"/>
    <property type="project" value="InterPro"/>
</dbReference>
<accession>K0KD43</accession>
<keyword evidence="5" id="KW-1185">Reference proteome</keyword>
<reference evidence="4 5" key="1">
    <citation type="journal article" date="2012" name="Eukaryot. Cell">
        <title>Draft genome sequence of Wickerhamomyces ciferrii NRRL Y-1031 F-60-10.</title>
        <authorList>
            <person name="Schneider J."/>
            <person name="Andrea H."/>
            <person name="Blom J."/>
            <person name="Jaenicke S."/>
            <person name="Ruckert C."/>
            <person name="Schorsch C."/>
            <person name="Szczepanowski R."/>
            <person name="Farwick M."/>
            <person name="Goesmann A."/>
            <person name="Puhler A."/>
            <person name="Schaffer S."/>
            <person name="Tauch A."/>
            <person name="Kohler T."/>
            <person name="Brinkrolf K."/>
        </authorList>
    </citation>
    <scope>NUCLEOTIDE SEQUENCE [LARGE SCALE GENOMIC DNA]</scope>
    <source>
        <strain evidence="5">ATCC 14091 / BCRC 22168 / CBS 111 / JCM 3599 / NBRC 0793 / NRRL Y-1031 F-60-10</strain>
    </source>
</reference>
<evidence type="ECO:0000313" key="4">
    <source>
        <dbReference type="EMBL" id="CCH40801.1"/>
    </source>
</evidence>
<dbReference type="Gene3D" id="3.40.50.300">
    <property type="entry name" value="P-loop containing nucleotide triphosphate hydrolases"/>
    <property type="match status" value="1"/>
</dbReference>
<evidence type="ECO:0000313" key="5">
    <source>
        <dbReference type="Proteomes" id="UP000009328"/>
    </source>
</evidence>
<dbReference type="AlphaFoldDB" id="K0KD43"/>
<keyword evidence="1 3" id="KW-0547">Nucleotide-binding</keyword>
<dbReference type="SUPFAM" id="SSF52540">
    <property type="entry name" value="P-loop containing nucleoside triphosphate hydrolases"/>
    <property type="match status" value="1"/>
</dbReference>
<dbReference type="STRING" id="1206466.K0KD43"/>